<evidence type="ECO:0000313" key="2">
    <source>
        <dbReference type="EMBL" id="PCH44236.1"/>
    </source>
</evidence>
<dbReference type="AlphaFoldDB" id="A0A2H3JQ01"/>
<dbReference type="OrthoDB" id="2637024at2759"/>
<keyword evidence="3" id="KW-1185">Reference proteome</keyword>
<feature type="compositionally biased region" description="Polar residues" evidence="1">
    <location>
        <begin position="1"/>
        <end position="11"/>
    </location>
</feature>
<name>A0A2H3JQ01_WOLCO</name>
<proteinExistence type="predicted"/>
<reference evidence="2 3" key="1">
    <citation type="journal article" date="2012" name="Science">
        <title>The Paleozoic origin of enzymatic lignin decomposition reconstructed from 31 fungal genomes.</title>
        <authorList>
            <person name="Floudas D."/>
            <person name="Binder M."/>
            <person name="Riley R."/>
            <person name="Barry K."/>
            <person name="Blanchette R.A."/>
            <person name="Henrissat B."/>
            <person name="Martinez A.T."/>
            <person name="Otillar R."/>
            <person name="Spatafora J.W."/>
            <person name="Yadav J.S."/>
            <person name="Aerts A."/>
            <person name="Benoit I."/>
            <person name="Boyd A."/>
            <person name="Carlson A."/>
            <person name="Copeland A."/>
            <person name="Coutinho P.M."/>
            <person name="de Vries R.P."/>
            <person name="Ferreira P."/>
            <person name="Findley K."/>
            <person name="Foster B."/>
            <person name="Gaskell J."/>
            <person name="Glotzer D."/>
            <person name="Gorecki P."/>
            <person name="Heitman J."/>
            <person name="Hesse C."/>
            <person name="Hori C."/>
            <person name="Igarashi K."/>
            <person name="Jurgens J.A."/>
            <person name="Kallen N."/>
            <person name="Kersten P."/>
            <person name="Kohler A."/>
            <person name="Kuees U."/>
            <person name="Kumar T.K.A."/>
            <person name="Kuo A."/>
            <person name="LaButti K."/>
            <person name="Larrondo L.F."/>
            <person name="Lindquist E."/>
            <person name="Ling A."/>
            <person name="Lombard V."/>
            <person name="Lucas S."/>
            <person name="Lundell T."/>
            <person name="Martin R."/>
            <person name="McLaughlin D.J."/>
            <person name="Morgenstern I."/>
            <person name="Morin E."/>
            <person name="Murat C."/>
            <person name="Nagy L.G."/>
            <person name="Nolan M."/>
            <person name="Ohm R.A."/>
            <person name="Patyshakuliyeva A."/>
            <person name="Rokas A."/>
            <person name="Ruiz-Duenas F.J."/>
            <person name="Sabat G."/>
            <person name="Salamov A."/>
            <person name="Samejima M."/>
            <person name="Schmutz J."/>
            <person name="Slot J.C."/>
            <person name="St John F."/>
            <person name="Stenlid J."/>
            <person name="Sun H."/>
            <person name="Sun S."/>
            <person name="Syed K."/>
            <person name="Tsang A."/>
            <person name="Wiebenga A."/>
            <person name="Young D."/>
            <person name="Pisabarro A."/>
            <person name="Eastwood D.C."/>
            <person name="Martin F."/>
            <person name="Cullen D."/>
            <person name="Grigoriev I.V."/>
            <person name="Hibbett D.S."/>
        </authorList>
    </citation>
    <scope>NUCLEOTIDE SEQUENCE [LARGE SCALE GENOMIC DNA]</scope>
    <source>
        <strain evidence="2 3">MD-104</strain>
    </source>
</reference>
<feature type="region of interest" description="Disordered" evidence="1">
    <location>
        <begin position="1"/>
        <end position="24"/>
    </location>
</feature>
<evidence type="ECO:0000313" key="3">
    <source>
        <dbReference type="Proteomes" id="UP000218811"/>
    </source>
</evidence>
<gene>
    <name evidence="2" type="ORF">WOLCODRAFT_154265</name>
</gene>
<sequence length="211" mass="23378">MASSRLKTNIASFHPPTTHPPTSQLFRPSYAVPSPCHCESSTYSGQKCAAPLNLLIRLSPSSSHAQITTRVARRRVARATAVAIIPIPQSPDASQPTIEWYVFCNVKQQTTHSSTRLLGATDQNTADYRYEDAFRVAATLLAYTPNAAAGHEARDVGNSNHARHPTGMPERRQKLSDLVAHFALATRRRIARMGVLQKWTFPARFDFTTRP</sequence>
<organism evidence="2 3">
    <name type="scientific">Wolfiporia cocos (strain MD-104)</name>
    <name type="common">Brown rot fungus</name>
    <dbReference type="NCBI Taxonomy" id="742152"/>
    <lineage>
        <taxon>Eukaryota</taxon>
        <taxon>Fungi</taxon>
        <taxon>Dikarya</taxon>
        <taxon>Basidiomycota</taxon>
        <taxon>Agaricomycotina</taxon>
        <taxon>Agaricomycetes</taxon>
        <taxon>Polyporales</taxon>
        <taxon>Phaeolaceae</taxon>
        <taxon>Wolfiporia</taxon>
    </lineage>
</organism>
<accession>A0A2H3JQ01</accession>
<protein>
    <submittedName>
        <fullName evidence="2">Uncharacterized protein</fullName>
    </submittedName>
</protein>
<dbReference type="Proteomes" id="UP000218811">
    <property type="component" value="Unassembled WGS sequence"/>
</dbReference>
<dbReference type="EMBL" id="KB468157">
    <property type="protein sequence ID" value="PCH44236.1"/>
    <property type="molecule type" value="Genomic_DNA"/>
</dbReference>
<evidence type="ECO:0000256" key="1">
    <source>
        <dbReference type="SAM" id="MobiDB-lite"/>
    </source>
</evidence>